<keyword evidence="2" id="KW-1185">Reference proteome</keyword>
<name>A0A7J9B2U5_9ROSI</name>
<organism evidence="1 2">
    <name type="scientific">Gossypium laxum</name>
    <dbReference type="NCBI Taxonomy" id="34288"/>
    <lineage>
        <taxon>Eukaryota</taxon>
        <taxon>Viridiplantae</taxon>
        <taxon>Streptophyta</taxon>
        <taxon>Embryophyta</taxon>
        <taxon>Tracheophyta</taxon>
        <taxon>Spermatophyta</taxon>
        <taxon>Magnoliopsida</taxon>
        <taxon>eudicotyledons</taxon>
        <taxon>Gunneridae</taxon>
        <taxon>Pentapetalae</taxon>
        <taxon>rosids</taxon>
        <taxon>malvids</taxon>
        <taxon>Malvales</taxon>
        <taxon>Malvaceae</taxon>
        <taxon>Malvoideae</taxon>
        <taxon>Gossypium</taxon>
    </lineage>
</organism>
<comment type="caution">
    <text evidence="1">The sequence shown here is derived from an EMBL/GenBank/DDBJ whole genome shotgun (WGS) entry which is preliminary data.</text>
</comment>
<proteinExistence type="predicted"/>
<dbReference type="EMBL" id="JABEZV010446416">
    <property type="protein sequence ID" value="MBA0730648.1"/>
    <property type="molecule type" value="Genomic_DNA"/>
</dbReference>
<accession>A0A7J9B2U5</accession>
<dbReference type="Proteomes" id="UP000593574">
    <property type="component" value="Unassembled WGS sequence"/>
</dbReference>
<evidence type="ECO:0000313" key="2">
    <source>
        <dbReference type="Proteomes" id="UP000593574"/>
    </source>
</evidence>
<dbReference type="AlphaFoldDB" id="A0A7J9B2U5"/>
<reference evidence="1 2" key="1">
    <citation type="journal article" date="2019" name="Genome Biol. Evol.">
        <title>Insights into the evolution of the New World diploid cottons (Gossypium, subgenus Houzingenia) based on genome sequencing.</title>
        <authorList>
            <person name="Grover C.E."/>
            <person name="Arick M.A. 2nd"/>
            <person name="Thrash A."/>
            <person name="Conover J.L."/>
            <person name="Sanders W.S."/>
            <person name="Peterson D.G."/>
            <person name="Frelichowski J.E."/>
            <person name="Scheffler J.A."/>
            <person name="Scheffler B.E."/>
            <person name="Wendel J.F."/>
        </authorList>
    </citation>
    <scope>NUCLEOTIDE SEQUENCE [LARGE SCALE GENOMIC DNA]</scope>
    <source>
        <strain evidence="1">4</strain>
        <tissue evidence="1">Leaf</tissue>
    </source>
</reference>
<sequence length="79" mass="9281">MRKLGKSYECDFWQIVKCTTEREVFWGTTCKSDIVGNNLCEAFNSRIVEAKFKSIIKVLEDIRTKMMNRIVQKRKLCNG</sequence>
<evidence type="ECO:0000313" key="1">
    <source>
        <dbReference type="EMBL" id="MBA0730648.1"/>
    </source>
</evidence>
<protein>
    <submittedName>
        <fullName evidence="1">Uncharacterized protein</fullName>
    </submittedName>
</protein>
<gene>
    <name evidence="1" type="ORF">Golax_022594</name>
</gene>